<dbReference type="Pfam" id="PF00005">
    <property type="entry name" value="ABC_tran"/>
    <property type="match status" value="1"/>
</dbReference>
<dbReference type="PANTHER" id="PTHR42781:SF4">
    <property type="entry name" value="SPERMIDINE_PUTRESCINE IMPORT ATP-BINDING PROTEIN POTA"/>
    <property type="match status" value="1"/>
</dbReference>
<evidence type="ECO:0000313" key="13">
    <source>
        <dbReference type="Proteomes" id="UP000435957"/>
    </source>
</evidence>
<evidence type="ECO:0000256" key="3">
    <source>
        <dbReference type="ARBA" id="ARBA00022475"/>
    </source>
</evidence>
<evidence type="ECO:0000313" key="11">
    <source>
        <dbReference type="EMBL" id="OYR32369.1"/>
    </source>
</evidence>
<dbReference type="NCBIfam" id="TIGR01187">
    <property type="entry name" value="potA"/>
    <property type="match status" value="1"/>
</dbReference>
<comment type="catalytic activity">
    <reaction evidence="8">
        <text>ATP + H2O + polyamine-[polyamine-binding protein]Side 1 = ADP + phosphate + polyamineSide 2 + [polyamine-binding protein]Side 1.</text>
        <dbReference type="EC" id="7.6.2.11"/>
    </reaction>
</comment>
<reference evidence="10 13" key="2">
    <citation type="submission" date="2019-09" db="EMBL/GenBank/DDBJ databases">
        <title>Taxonomic organization of the family Brucellaceae based on a phylogenomic approach.</title>
        <authorList>
            <person name="Leclercq S."/>
            <person name="Cloeckaert A."/>
            <person name="Zygmunt M.S."/>
        </authorList>
    </citation>
    <scope>NUCLEOTIDE SEQUENCE [LARGE SCALE GENOMIC DNA]</scope>
    <source>
        <strain evidence="10 13">LUP23</strain>
    </source>
</reference>
<evidence type="ECO:0000256" key="6">
    <source>
        <dbReference type="ARBA" id="ARBA00022967"/>
    </source>
</evidence>
<dbReference type="InterPro" id="IPR008995">
    <property type="entry name" value="Mo/tungstate-bd_C_term_dom"/>
</dbReference>
<dbReference type="SMART" id="SM00382">
    <property type="entry name" value="AAA"/>
    <property type="match status" value="1"/>
</dbReference>
<keyword evidence="7 8" id="KW-0472">Membrane</keyword>
<dbReference type="Gene3D" id="2.40.50.100">
    <property type="match status" value="1"/>
</dbReference>
<comment type="subcellular location">
    <subcellularLocation>
        <location evidence="1">Cell inner membrane</location>
    </subcellularLocation>
</comment>
<dbReference type="InterPro" id="IPR003593">
    <property type="entry name" value="AAA+_ATPase"/>
</dbReference>
<keyword evidence="2 8" id="KW-0813">Transport</keyword>
<dbReference type="InterPro" id="IPR050093">
    <property type="entry name" value="ABC_SmlMolc_Importer"/>
</dbReference>
<dbReference type="RefSeq" id="WP_094513504.1">
    <property type="nucleotide sequence ID" value="NZ_JBHEEP010000007.1"/>
</dbReference>
<dbReference type="Proteomes" id="UP000435957">
    <property type="component" value="Unassembled WGS sequence"/>
</dbReference>
<proteinExistence type="inferred from homology"/>
<evidence type="ECO:0000256" key="1">
    <source>
        <dbReference type="ARBA" id="ARBA00004533"/>
    </source>
</evidence>
<dbReference type="InterPro" id="IPR017871">
    <property type="entry name" value="ABC_transporter-like_CS"/>
</dbReference>
<evidence type="ECO:0000256" key="8">
    <source>
        <dbReference type="RuleBase" id="RU364083"/>
    </source>
</evidence>
<keyword evidence="4 8" id="KW-0547">Nucleotide-binding</keyword>
<dbReference type="SUPFAM" id="SSF52540">
    <property type="entry name" value="P-loop containing nucleoside triphosphate hydrolases"/>
    <property type="match status" value="1"/>
</dbReference>
<name>A0A256GYZ8_9HYPH</name>
<dbReference type="GO" id="GO:0043190">
    <property type="term" value="C:ATP-binding cassette (ABC) transporter complex"/>
    <property type="evidence" value="ECO:0007669"/>
    <property type="project" value="InterPro"/>
</dbReference>
<dbReference type="SUPFAM" id="SSF50331">
    <property type="entry name" value="MOP-like"/>
    <property type="match status" value="1"/>
</dbReference>
<evidence type="ECO:0000313" key="12">
    <source>
        <dbReference type="Proteomes" id="UP000216363"/>
    </source>
</evidence>
<dbReference type="PROSITE" id="PS50893">
    <property type="entry name" value="ABC_TRANSPORTER_2"/>
    <property type="match status" value="1"/>
</dbReference>
<evidence type="ECO:0000313" key="10">
    <source>
        <dbReference type="EMBL" id="KAB2703254.1"/>
    </source>
</evidence>
<dbReference type="PROSITE" id="PS00211">
    <property type="entry name" value="ABC_TRANSPORTER_1"/>
    <property type="match status" value="1"/>
</dbReference>
<comment type="subunit">
    <text evidence="8">The complex is composed of two ATP-binding proteins (PotA), two transmembrane proteins (PotB and PotC) and a solute-binding protein (PotD).</text>
</comment>
<dbReference type="PANTHER" id="PTHR42781">
    <property type="entry name" value="SPERMIDINE/PUTRESCINE IMPORT ATP-BINDING PROTEIN POTA"/>
    <property type="match status" value="1"/>
</dbReference>
<dbReference type="Gene3D" id="3.40.50.300">
    <property type="entry name" value="P-loop containing nucleotide triphosphate hydrolases"/>
    <property type="match status" value="1"/>
</dbReference>
<comment type="caution">
    <text evidence="11">The sequence shown here is derived from an EMBL/GenBank/DDBJ whole genome shotgun (WGS) entry which is preliminary data.</text>
</comment>
<keyword evidence="5 8" id="KW-0067">ATP-binding</keyword>
<dbReference type="InterPro" id="IPR003439">
    <property type="entry name" value="ABC_transporter-like_ATP-bd"/>
</dbReference>
<organism evidence="11 12">
    <name type="scientific">Brucella lupini</name>
    <dbReference type="NCBI Taxonomy" id="255457"/>
    <lineage>
        <taxon>Bacteria</taxon>
        <taxon>Pseudomonadati</taxon>
        <taxon>Pseudomonadota</taxon>
        <taxon>Alphaproteobacteria</taxon>
        <taxon>Hyphomicrobiales</taxon>
        <taxon>Brucellaceae</taxon>
        <taxon>Brucella/Ochrobactrum group</taxon>
        <taxon>Brucella</taxon>
    </lineage>
</organism>
<comment type="similarity">
    <text evidence="8">Belongs to the ABC transporter superfamily. Spermidine/putrescine importer (TC 3.A.1.11.1) family.</text>
</comment>
<sequence>MKHSSTTALPVTIQALSKHYGTVRAVDDVSLAIKAGEFLTLLGPSGSGKTSLLMMIAGFSRPTDGSIKIGTQEIVHLPPHKRNIGMVFQNYALFPHMSVFENVAYPLRLRKIGRAEIEERVKKVLDLVQLGGYGERKITELSGGQRQRIALARAIVFEPRILLMDEPLSALDKQLRETMQIEIRKLHDRLDMTTISVTHDQREALTMSDRIAVFSKGKLAQIASPTDLYEHPESRFVAEFIGETSFLPLRRTNAGVSYGDQGVNLSDDVGELHDNMLLSMRPERLRFATDEAAAHASGANLFSGQVVTAIYQGECLLFEVMLDGGHKVFTRIANRSENLRAVPKVGERVALRLERADARLVRAEA</sequence>
<evidence type="ECO:0000256" key="2">
    <source>
        <dbReference type="ARBA" id="ARBA00022448"/>
    </source>
</evidence>
<keyword evidence="11" id="KW-0378">Hydrolase</keyword>
<reference evidence="11 12" key="1">
    <citation type="submission" date="2017-07" db="EMBL/GenBank/DDBJ databases">
        <title>Draft genome of Ochrobactrum lupini type strain LUP21.</title>
        <authorList>
            <person name="Krzyzanowska D.M."/>
            <person name="Jafra S."/>
        </authorList>
    </citation>
    <scope>NUCLEOTIDE SEQUENCE [LARGE SCALE GENOMIC DNA]</scope>
    <source>
        <strain evidence="11 12">LUP21</strain>
    </source>
</reference>
<keyword evidence="13" id="KW-1185">Reference proteome</keyword>
<dbReference type="InterPro" id="IPR027417">
    <property type="entry name" value="P-loop_NTPase"/>
</dbReference>
<keyword evidence="3 8" id="KW-1003">Cell membrane</keyword>
<dbReference type="GO" id="GO:0016887">
    <property type="term" value="F:ATP hydrolysis activity"/>
    <property type="evidence" value="ECO:0007669"/>
    <property type="project" value="InterPro"/>
</dbReference>
<dbReference type="AlphaFoldDB" id="A0A256GYZ8"/>
<dbReference type="GO" id="GO:0005524">
    <property type="term" value="F:ATP binding"/>
    <property type="evidence" value="ECO:0007669"/>
    <property type="project" value="UniProtKB-KW"/>
</dbReference>
<evidence type="ECO:0000259" key="9">
    <source>
        <dbReference type="PROSITE" id="PS50893"/>
    </source>
</evidence>
<dbReference type="InterPro" id="IPR013611">
    <property type="entry name" value="Transp-assoc_OB_typ2"/>
</dbReference>
<dbReference type="Proteomes" id="UP000216363">
    <property type="component" value="Unassembled WGS sequence"/>
</dbReference>
<dbReference type="EC" id="7.6.2.11" evidence="8"/>
<evidence type="ECO:0000256" key="5">
    <source>
        <dbReference type="ARBA" id="ARBA00022840"/>
    </source>
</evidence>
<comment type="function">
    <text evidence="8">Part of the ABC transporter complex PotABCD involved in spermidine/putrescine import. Responsible for energy coupling to the transport system.</text>
</comment>
<dbReference type="FunFam" id="3.40.50.300:FF:000133">
    <property type="entry name" value="Spermidine/putrescine import ATP-binding protein PotA"/>
    <property type="match status" value="1"/>
</dbReference>
<dbReference type="InterPro" id="IPR005893">
    <property type="entry name" value="PotA-like"/>
</dbReference>
<protein>
    <recommendedName>
        <fullName evidence="8">Spermidine/putrescine import ATP-binding protein PotA</fullName>
        <ecNumber evidence="8">7.6.2.11</ecNumber>
    </recommendedName>
</protein>
<dbReference type="EMBL" id="NNRN01000029">
    <property type="protein sequence ID" value="OYR32369.1"/>
    <property type="molecule type" value="Genomic_DNA"/>
</dbReference>
<evidence type="ECO:0000256" key="4">
    <source>
        <dbReference type="ARBA" id="ARBA00022741"/>
    </source>
</evidence>
<feature type="domain" description="ABC transporter" evidence="9">
    <location>
        <begin position="11"/>
        <end position="241"/>
    </location>
</feature>
<keyword evidence="6 8" id="KW-1278">Translocase</keyword>
<evidence type="ECO:0000256" key="7">
    <source>
        <dbReference type="ARBA" id="ARBA00023136"/>
    </source>
</evidence>
<gene>
    <name evidence="8" type="primary">potA</name>
    <name evidence="11" type="ORF">CES86_0025</name>
    <name evidence="10" type="ORF">F9L03_14405</name>
</gene>
<dbReference type="GO" id="GO:0015847">
    <property type="term" value="P:putrescine transport"/>
    <property type="evidence" value="ECO:0007669"/>
    <property type="project" value="UniProtKB-ARBA"/>
</dbReference>
<accession>A0A256GYZ8</accession>
<dbReference type="GO" id="GO:0015417">
    <property type="term" value="F:ABC-type polyamine transporter activity"/>
    <property type="evidence" value="ECO:0007669"/>
    <property type="project" value="UniProtKB-EC"/>
</dbReference>
<dbReference type="Pfam" id="PF08402">
    <property type="entry name" value="TOBE_2"/>
    <property type="match status" value="1"/>
</dbReference>
<dbReference type="EMBL" id="WBWF01000009">
    <property type="protein sequence ID" value="KAB2703254.1"/>
    <property type="molecule type" value="Genomic_DNA"/>
</dbReference>